<gene>
    <name evidence="12" type="primary">leuB</name>
    <name evidence="14" type="ORF">IU449_09500</name>
</gene>
<comment type="pathway">
    <text evidence="12">Amino-acid biosynthesis; L-leucine biosynthesis; L-leucine from 3-methyl-2-oxobutanoate: step 3/4.</text>
</comment>
<evidence type="ECO:0000256" key="5">
    <source>
        <dbReference type="ARBA" id="ARBA00022605"/>
    </source>
</evidence>
<feature type="binding site" evidence="12">
    <location>
        <position position="235"/>
    </location>
    <ligand>
        <name>Mg(2+)</name>
        <dbReference type="ChEBI" id="CHEBI:18420"/>
    </ligand>
</feature>
<comment type="caution">
    <text evidence="14">The sequence shown here is derived from an EMBL/GenBank/DDBJ whole genome shotgun (WGS) entry which is preliminary data.</text>
</comment>
<evidence type="ECO:0000256" key="2">
    <source>
        <dbReference type="ARBA" id="ARBA00001936"/>
    </source>
</evidence>
<comment type="cofactor">
    <cofactor evidence="12">
        <name>Mg(2+)</name>
        <dbReference type="ChEBI" id="CHEBI:18420"/>
    </cofactor>
    <cofactor evidence="12">
        <name>Mn(2+)</name>
        <dbReference type="ChEBI" id="CHEBI:29035"/>
    </cofactor>
    <text evidence="12">Binds 1 Mg(2+) or Mn(2+) ion per subunit.</text>
</comment>
<feature type="binding site" evidence="12">
    <location>
        <position position="211"/>
    </location>
    <ligand>
        <name>Mg(2+)</name>
        <dbReference type="ChEBI" id="CHEBI:18420"/>
    </ligand>
</feature>
<dbReference type="Gene3D" id="3.40.718.10">
    <property type="entry name" value="Isopropylmalate Dehydrogenase"/>
    <property type="match status" value="1"/>
</dbReference>
<dbReference type="InterPro" id="IPR050501">
    <property type="entry name" value="ICDH/IPMDH"/>
</dbReference>
<dbReference type="SMART" id="SM01329">
    <property type="entry name" value="Iso_dh"/>
    <property type="match status" value="1"/>
</dbReference>
<feature type="binding site" evidence="12">
    <location>
        <position position="97"/>
    </location>
    <ligand>
        <name>substrate</name>
    </ligand>
</feature>
<feature type="domain" description="Isopropylmalate dehydrogenase-like" evidence="13">
    <location>
        <begin position="2"/>
        <end position="331"/>
    </location>
</feature>
<keyword evidence="3 12" id="KW-0432">Leucine biosynthesis</keyword>
<evidence type="ECO:0000313" key="14">
    <source>
        <dbReference type="EMBL" id="MBF6354775.1"/>
    </source>
</evidence>
<feature type="binding site" evidence="12">
    <location>
        <position position="121"/>
    </location>
    <ligand>
        <name>substrate</name>
    </ligand>
</feature>
<dbReference type="EMBL" id="JADLQN010000001">
    <property type="protein sequence ID" value="MBF6354775.1"/>
    <property type="molecule type" value="Genomic_DNA"/>
</dbReference>
<dbReference type="RefSeq" id="WP_195001476.1">
    <property type="nucleotide sequence ID" value="NZ_JADLQN010000001.1"/>
</dbReference>
<keyword evidence="8 12" id="KW-0560">Oxidoreductase</keyword>
<keyword evidence="11 12" id="KW-0100">Branched-chain amino acid biosynthesis</keyword>
<dbReference type="EC" id="1.1.1.85" evidence="12"/>
<dbReference type="PROSITE" id="PS00470">
    <property type="entry name" value="IDH_IMDH"/>
    <property type="match status" value="1"/>
</dbReference>
<dbReference type="SUPFAM" id="SSF53659">
    <property type="entry name" value="Isocitrate/Isopropylmalate dehydrogenase-like"/>
    <property type="match status" value="1"/>
</dbReference>
<keyword evidence="15" id="KW-1185">Reference proteome</keyword>
<feature type="binding site" evidence="12">
    <location>
        <position position="211"/>
    </location>
    <ligand>
        <name>substrate</name>
    </ligand>
</feature>
<dbReference type="InterPro" id="IPR023698">
    <property type="entry name" value="LeuB_actb"/>
</dbReference>
<keyword evidence="5 12" id="KW-0028">Amino-acid biosynthesis</keyword>
<dbReference type="PANTHER" id="PTHR43275">
    <property type="entry name" value="D-MALATE DEHYDROGENASE [DECARBOXYLATING]"/>
    <property type="match status" value="1"/>
</dbReference>
<dbReference type="NCBIfam" id="NF002898">
    <property type="entry name" value="PRK03437.1"/>
    <property type="match status" value="1"/>
</dbReference>
<comment type="catalytic activity">
    <reaction evidence="1 12">
        <text>(2R,3S)-3-isopropylmalate + NAD(+) = 4-methyl-2-oxopentanoate + CO2 + NADH</text>
        <dbReference type="Rhea" id="RHEA:32271"/>
        <dbReference type="ChEBI" id="CHEBI:16526"/>
        <dbReference type="ChEBI" id="CHEBI:17865"/>
        <dbReference type="ChEBI" id="CHEBI:35121"/>
        <dbReference type="ChEBI" id="CHEBI:57540"/>
        <dbReference type="ChEBI" id="CHEBI:57945"/>
        <dbReference type="EC" id="1.1.1.85"/>
    </reaction>
</comment>
<sequence length="335" mass="35240">MKLAVIPGDGIGPEVVAEALKVLDVVVPGVEKTEYDLGAKRYHATGEILPESVLPELREHDAILLGAIGDPSVPSGVLERGLLLRTRFELDHHVNLRPSKLFPGVTSPLAGDPEIDFVVVREGTEGPYTGTGGAIRVRTPHEVATEVSTNTRFGIERVVRYAFAKAQARRKHLTLVHKTNVLTFAGSLWQRTVDAVGAEFPEVTVAYQHIDAATIFMVNDPGRFDVIVTDNLFGDIITDLAAAVSGGIGLAASGNIDASGANPSMFEPVHGSAPDIAGQSKADPTAAILSISLLLNHLGKTDEATRIEAAVAKDLAARSGAASTVEVGDRIAASV</sequence>
<dbReference type="Proteomes" id="UP000707731">
    <property type="component" value="Unassembled WGS sequence"/>
</dbReference>
<feature type="binding site" evidence="12">
    <location>
        <position position="239"/>
    </location>
    <ligand>
        <name>Mg(2+)</name>
        <dbReference type="ChEBI" id="CHEBI:18420"/>
    </ligand>
</feature>
<evidence type="ECO:0000259" key="13">
    <source>
        <dbReference type="SMART" id="SM01329"/>
    </source>
</evidence>
<evidence type="ECO:0000256" key="9">
    <source>
        <dbReference type="ARBA" id="ARBA00023027"/>
    </source>
</evidence>
<organism evidence="14 15">
    <name type="scientific">Nocardia higoensis</name>
    <dbReference type="NCBI Taxonomy" id="228599"/>
    <lineage>
        <taxon>Bacteria</taxon>
        <taxon>Bacillati</taxon>
        <taxon>Actinomycetota</taxon>
        <taxon>Actinomycetes</taxon>
        <taxon>Mycobacteriales</taxon>
        <taxon>Nocardiaceae</taxon>
        <taxon>Nocardia</taxon>
    </lineage>
</organism>
<evidence type="ECO:0000256" key="8">
    <source>
        <dbReference type="ARBA" id="ARBA00023002"/>
    </source>
</evidence>
<comment type="cofactor">
    <cofactor evidence="2">
        <name>Mn(2+)</name>
        <dbReference type="ChEBI" id="CHEBI:29035"/>
    </cofactor>
</comment>
<evidence type="ECO:0000313" key="15">
    <source>
        <dbReference type="Proteomes" id="UP000707731"/>
    </source>
</evidence>
<keyword evidence="6 12" id="KW-0479">Metal-binding</keyword>
<evidence type="ECO:0000256" key="7">
    <source>
        <dbReference type="ARBA" id="ARBA00022842"/>
    </source>
</evidence>
<dbReference type="GO" id="GO:0003862">
    <property type="term" value="F:3-isopropylmalate dehydrogenase activity"/>
    <property type="evidence" value="ECO:0007669"/>
    <property type="project" value="UniProtKB-EC"/>
</dbReference>
<comment type="subcellular location">
    <subcellularLocation>
        <location evidence="12">Cytoplasm</location>
    </subcellularLocation>
</comment>
<keyword evidence="7 12" id="KW-0460">Magnesium</keyword>
<name>A0ABS0D8H6_9NOCA</name>
<comment type="similarity">
    <text evidence="12">Belongs to the isocitrate and isopropylmalate dehydrogenases family. LeuB type 2 subfamily.</text>
</comment>
<feature type="binding site" evidence="12">
    <location>
        <position position="87"/>
    </location>
    <ligand>
        <name>substrate</name>
    </ligand>
</feature>
<evidence type="ECO:0000256" key="12">
    <source>
        <dbReference type="HAMAP-Rule" id="MF_01035"/>
    </source>
</evidence>
<reference evidence="14 15" key="1">
    <citation type="submission" date="2020-10" db="EMBL/GenBank/DDBJ databases">
        <title>Identification of Nocardia species via Next-generation sequencing and recognition of intraspecies genetic diversity.</title>
        <authorList>
            <person name="Li P."/>
            <person name="Li P."/>
            <person name="Lu B."/>
        </authorList>
    </citation>
    <scope>NUCLEOTIDE SEQUENCE [LARGE SCALE GENOMIC DNA]</scope>
    <source>
        <strain evidence="14 15">BJ06-0143</strain>
    </source>
</reference>
<feature type="site" description="Important for catalysis" evidence="12">
    <location>
        <position position="178"/>
    </location>
</feature>
<evidence type="ECO:0000256" key="10">
    <source>
        <dbReference type="ARBA" id="ARBA00023211"/>
    </source>
</evidence>
<comment type="function">
    <text evidence="12">Catalyzes the oxidation of 3-carboxy-2-hydroxy-4-methylpentanoate (3-isopropylmalate) to 3-carboxy-4-methyl-2-oxopentanoate. The product decarboxylates to 4-methyl-2 oxopentanoate.</text>
</comment>
<feature type="site" description="Important for catalysis" evidence="12">
    <location>
        <position position="128"/>
    </location>
</feature>
<dbReference type="HAMAP" id="MF_01035">
    <property type="entry name" value="LeuB_type2"/>
    <property type="match status" value="1"/>
</dbReference>
<evidence type="ECO:0000256" key="1">
    <source>
        <dbReference type="ARBA" id="ARBA00000624"/>
    </source>
</evidence>
<evidence type="ECO:0000256" key="3">
    <source>
        <dbReference type="ARBA" id="ARBA00022430"/>
    </source>
</evidence>
<dbReference type="Pfam" id="PF00180">
    <property type="entry name" value="Iso_dh"/>
    <property type="match status" value="1"/>
</dbReference>
<proteinExistence type="inferred from homology"/>
<protein>
    <recommendedName>
        <fullName evidence="12">3-isopropylmalate dehydrogenase</fullName>
        <ecNumber evidence="12">1.1.1.85</ecNumber>
    </recommendedName>
    <alternativeName>
        <fullName evidence="12">3-IPM-DH</fullName>
    </alternativeName>
    <alternativeName>
        <fullName evidence="12">Beta-IPM dehydrogenase</fullName>
        <shortName evidence="12">IMDH</shortName>
    </alternativeName>
</protein>
<evidence type="ECO:0000256" key="11">
    <source>
        <dbReference type="ARBA" id="ARBA00023304"/>
    </source>
</evidence>
<keyword evidence="9 12" id="KW-0520">NAD</keyword>
<comment type="subunit">
    <text evidence="12">Homodimer.</text>
</comment>
<keyword evidence="4 12" id="KW-0963">Cytoplasm</keyword>
<dbReference type="InterPro" id="IPR024084">
    <property type="entry name" value="IsoPropMal-DH-like_dom"/>
</dbReference>
<evidence type="ECO:0000256" key="6">
    <source>
        <dbReference type="ARBA" id="ARBA00022723"/>
    </source>
</evidence>
<dbReference type="InterPro" id="IPR019818">
    <property type="entry name" value="IsoCit/isopropylmalate_DH_CS"/>
</dbReference>
<accession>A0ABS0D8H6</accession>
<feature type="binding site" evidence="12">
    <location>
        <begin position="271"/>
        <end position="283"/>
    </location>
    <ligand>
        <name>NAD(+)</name>
        <dbReference type="ChEBI" id="CHEBI:57540"/>
    </ligand>
</feature>
<evidence type="ECO:0000256" key="4">
    <source>
        <dbReference type="ARBA" id="ARBA00022490"/>
    </source>
</evidence>
<dbReference type="PANTHER" id="PTHR43275:SF1">
    <property type="entry name" value="D-MALATE DEHYDROGENASE [DECARBOXYLATING]"/>
    <property type="match status" value="1"/>
</dbReference>
<keyword evidence="10 12" id="KW-0464">Manganese</keyword>